<dbReference type="InterPro" id="IPR036465">
    <property type="entry name" value="vWFA_dom_sf"/>
</dbReference>
<feature type="domain" description="Aerotolerance regulator N-terminal" evidence="2">
    <location>
        <begin position="1"/>
        <end position="78"/>
    </location>
</feature>
<keyword evidence="1" id="KW-0472">Membrane</keyword>
<evidence type="ECO:0000313" key="5">
    <source>
        <dbReference type="Proteomes" id="UP000028542"/>
    </source>
</evidence>
<dbReference type="PANTHER" id="PTHR37464">
    <property type="entry name" value="BLL2463 PROTEIN"/>
    <property type="match status" value="1"/>
</dbReference>
<keyword evidence="1" id="KW-0812">Transmembrane</keyword>
<feature type="domain" description="VWFA" evidence="3">
    <location>
        <begin position="90"/>
        <end position="193"/>
    </location>
</feature>
<sequence>MSFLNIWPLFFLVTIPFLILLYILKEKSEDLSVSSLIFWQEIYKTLEVNSPFEKLKKNIMLFLQILITLLIILALMNPFIRFLGKEYTDLIIVIDNSASMLGVNNEETCINRGKAIAKEYIESATNGTKISIITANKDVEVLVTASENKDLVKDKIDSITKSFSPGDLKDSIKLIESMTKELKNYEVLFITDEELDIGDINGRIVYLDKNKSNISIDNIAHKIEDGKVSIISTITNRGNDDYSGDFYLYGEKELLEATSIELKKGEEITLNFNIEYTDIDYLKGEISGKDAILEDNTFYHVMKNNDDKKVLLVSNKNVFLEKALSVVSKADVIKTNDISNISEKDRYNLYIFDGMLGEYMPQDGNILIVNPTENNLFSVLGEQAGGEAAVVSEDIPKYLQNMTFIASKIKKTEMPSWAKSLINIGDKSVLFLGKHNNQKVAVVNFDFHDTDLPLKAEFPMLIDYICEELIDRNIVNSNYIGGEDIKINGSSAYDELILTTPSGRVHTIENDSILKENLELGVYAIEDNNHSFNEMFSINFPSIEEGNIMEDTIEDLEARSNNKGSIKGMLNITPYIISLIMIFIIVEWVLYKKGY</sequence>
<dbReference type="InterPro" id="IPR024163">
    <property type="entry name" value="Aerotolerance_reg_N"/>
</dbReference>
<dbReference type="CDD" id="cd00198">
    <property type="entry name" value="vWFA"/>
    <property type="match status" value="1"/>
</dbReference>
<dbReference type="SUPFAM" id="SSF53300">
    <property type="entry name" value="vWA-like"/>
    <property type="match status" value="1"/>
</dbReference>
<accession>A0A084J7J7</accession>
<organism evidence="4 5">
    <name type="scientific">Clostridium sulfidigenes</name>
    <dbReference type="NCBI Taxonomy" id="318464"/>
    <lineage>
        <taxon>Bacteria</taxon>
        <taxon>Bacillati</taxon>
        <taxon>Bacillota</taxon>
        <taxon>Clostridia</taxon>
        <taxon>Eubacteriales</taxon>
        <taxon>Clostridiaceae</taxon>
        <taxon>Clostridium</taxon>
    </lineage>
</organism>
<protein>
    <recommendedName>
        <fullName evidence="6">VWFA domain-containing protein</fullName>
    </recommendedName>
</protein>
<dbReference type="Gene3D" id="3.40.50.410">
    <property type="entry name" value="von Willebrand factor, type A domain"/>
    <property type="match status" value="1"/>
</dbReference>
<dbReference type="PANTHER" id="PTHR37464:SF1">
    <property type="entry name" value="BLL2463 PROTEIN"/>
    <property type="match status" value="1"/>
</dbReference>
<gene>
    <name evidence="4" type="ORF">IO99_17640</name>
</gene>
<dbReference type="InterPro" id="IPR002035">
    <property type="entry name" value="VWF_A"/>
</dbReference>
<feature type="transmembrane region" description="Helical" evidence="1">
    <location>
        <begin position="6"/>
        <end position="24"/>
    </location>
</feature>
<dbReference type="Proteomes" id="UP000028542">
    <property type="component" value="Unassembled WGS sequence"/>
</dbReference>
<proteinExistence type="predicted"/>
<dbReference type="Pfam" id="PF13519">
    <property type="entry name" value="VWA_2"/>
    <property type="match status" value="1"/>
</dbReference>
<dbReference type="eggNOG" id="COG2304">
    <property type="taxonomic scope" value="Bacteria"/>
</dbReference>
<evidence type="ECO:0000259" key="3">
    <source>
        <dbReference type="Pfam" id="PF13519"/>
    </source>
</evidence>
<evidence type="ECO:0000259" key="2">
    <source>
        <dbReference type="Pfam" id="PF07584"/>
    </source>
</evidence>
<evidence type="ECO:0008006" key="6">
    <source>
        <dbReference type="Google" id="ProtNLM"/>
    </source>
</evidence>
<name>A0A084J7J7_9CLOT</name>
<dbReference type="EMBL" id="JPMD01000052">
    <property type="protein sequence ID" value="KEZ84931.1"/>
    <property type="molecule type" value="Genomic_DNA"/>
</dbReference>
<dbReference type="RefSeq" id="WP_035135545.1">
    <property type="nucleotide sequence ID" value="NZ_JPMD01000052.1"/>
</dbReference>
<keyword evidence="5" id="KW-1185">Reference proteome</keyword>
<feature type="transmembrane region" description="Helical" evidence="1">
    <location>
        <begin position="572"/>
        <end position="591"/>
    </location>
</feature>
<dbReference type="AlphaFoldDB" id="A0A084J7J7"/>
<dbReference type="STRING" id="318464.IO99_17640"/>
<reference evidence="4 5" key="1">
    <citation type="submission" date="2014-07" db="EMBL/GenBank/DDBJ databases">
        <title>Draft genome of Clostridium sulfidigenes 113A isolated from sediments associated with methane hydrate from Krishna Godavari basin.</title>
        <authorList>
            <person name="Honkalas V.S."/>
            <person name="Dabir A.P."/>
            <person name="Arora P."/>
            <person name="Dhakephalkar P.K."/>
        </authorList>
    </citation>
    <scope>NUCLEOTIDE SEQUENCE [LARGE SCALE GENOMIC DNA]</scope>
    <source>
        <strain evidence="4 5">113A</strain>
    </source>
</reference>
<comment type="caution">
    <text evidence="4">The sequence shown here is derived from an EMBL/GenBank/DDBJ whole genome shotgun (WGS) entry which is preliminary data.</text>
</comment>
<dbReference type="Pfam" id="PF07584">
    <property type="entry name" value="BatA"/>
    <property type="match status" value="1"/>
</dbReference>
<evidence type="ECO:0000313" key="4">
    <source>
        <dbReference type="EMBL" id="KEZ84931.1"/>
    </source>
</evidence>
<evidence type="ECO:0000256" key="1">
    <source>
        <dbReference type="SAM" id="Phobius"/>
    </source>
</evidence>
<keyword evidence="1" id="KW-1133">Transmembrane helix</keyword>
<feature type="transmembrane region" description="Helical" evidence="1">
    <location>
        <begin position="59"/>
        <end position="80"/>
    </location>
</feature>